<dbReference type="HAMAP" id="MF_00074">
    <property type="entry name" value="16SrRNA_methyltr_G"/>
    <property type="match status" value="1"/>
</dbReference>
<evidence type="ECO:0000256" key="2">
    <source>
        <dbReference type="ARBA" id="ARBA00022552"/>
    </source>
</evidence>
<comment type="function">
    <text evidence="6">Specifically methylates the N7 position of a guanine in 16S rRNA.</text>
</comment>
<reference evidence="8" key="1">
    <citation type="submission" date="2016-10" db="EMBL/GenBank/DDBJ databases">
        <authorList>
            <person name="Varghese N."/>
            <person name="Submissions S."/>
        </authorList>
    </citation>
    <scope>NUCLEOTIDE SEQUENCE [LARGE SCALE GENOMIC DNA]</scope>
    <source>
        <strain evidence="8">DSM 24729</strain>
    </source>
</reference>
<keyword evidence="1 6" id="KW-0963">Cytoplasm</keyword>
<protein>
    <recommendedName>
        <fullName evidence="6">Ribosomal RNA small subunit methyltransferase G</fullName>
        <ecNumber evidence="6">2.1.1.-</ecNumber>
    </recommendedName>
    <alternativeName>
        <fullName evidence="6">16S rRNA 7-methylguanosine methyltransferase</fullName>
        <shortName evidence="6">16S rRNA m7G methyltransferase</shortName>
    </alternativeName>
</protein>
<dbReference type="PANTHER" id="PTHR31760:SF0">
    <property type="entry name" value="S-ADENOSYL-L-METHIONINE-DEPENDENT METHYLTRANSFERASES SUPERFAMILY PROTEIN"/>
    <property type="match status" value="1"/>
</dbReference>
<evidence type="ECO:0000256" key="6">
    <source>
        <dbReference type="HAMAP-Rule" id="MF_00074"/>
    </source>
</evidence>
<keyword evidence="2 6" id="KW-0698">rRNA processing</keyword>
<keyword evidence="8" id="KW-1185">Reference proteome</keyword>
<dbReference type="Gene3D" id="3.40.50.150">
    <property type="entry name" value="Vaccinia Virus protein VP39"/>
    <property type="match status" value="1"/>
</dbReference>
<comment type="subcellular location">
    <subcellularLocation>
        <location evidence="6">Cytoplasm</location>
    </subcellularLocation>
</comment>
<dbReference type="EMBL" id="FNBD01000001">
    <property type="protein sequence ID" value="SDE40453.1"/>
    <property type="molecule type" value="Genomic_DNA"/>
</dbReference>
<dbReference type="InterPro" id="IPR003682">
    <property type="entry name" value="rRNA_ssu_MeTfrase_G"/>
</dbReference>
<proteinExistence type="inferred from homology"/>
<dbReference type="PIRSF" id="PIRSF003078">
    <property type="entry name" value="GidB"/>
    <property type="match status" value="1"/>
</dbReference>
<keyword evidence="3 6" id="KW-0489">Methyltransferase</keyword>
<accession>A0A1G7CMI4</accession>
<dbReference type="CDD" id="cd02440">
    <property type="entry name" value="AdoMet_MTases"/>
    <property type="match status" value="1"/>
</dbReference>
<comment type="caution">
    <text evidence="6">Lacks conserved residue(s) required for the propagation of feature annotation.</text>
</comment>
<gene>
    <name evidence="6" type="primary">rsmG</name>
    <name evidence="7" type="ORF">SAMN04487992_10126</name>
</gene>
<evidence type="ECO:0000313" key="7">
    <source>
        <dbReference type="EMBL" id="SDE40453.1"/>
    </source>
</evidence>
<dbReference type="SUPFAM" id="SSF53335">
    <property type="entry name" value="S-adenosyl-L-methionine-dependent methyltransferases"/>
    <property type="match status" value="1"/>
</dbReference>
<evidence type="ECO:0000256" key="5">
    <source>
        <dbReference type="ARBA" id="ARBA00022691"/>
    </source>
</evidence>
<dbReference type="EC" id="2.1.1.-" evidence="6"/>
<dbReference type="RefSeq" id="WP_074537035.1">
    <property type="nucleotide sequence ID" value="NZ_FNBD01000001.1"/>
</dbReference>
<evidence type="ECO:0000313" key="8">
    <source>
        <dbReference type="Proteomes" id="UP000182114"/>
    </source>
</evidence>
<dbReference type="InterPro" id="IPR029063">
    <property type="entry name" value="SAM-dependent_MTases_sf"/>
</dbReference>
<dbReference type="PANTHER" id="PTHR31760">
    <property type="entry name" value="S-ADENOSYL-L-METHIONINE-DEPENDENT METHYLTRANSFERASES SUPERFAMILY PROTEIN"/>
    <property type="match status" value="1"/>
</dbReference>
<dbReference type="GO" id="GO:0005829">
    <property type="term" value="C:cytosol"/>
    <property type="evidence" value="ECO:0007669"/>
    <property type="project" value="TreeGrafter"/>
</dbReference>
<feature type="binding site" evidence="6">
    <location>
        <position position="137"/>
    </location>
    <ligand>
        <name>S-adenosyl-L-methionine</name>
        <dbReference type="ChEBI" id="CHEBI:59789"/>
    </ligand>
</feature>
<evidence type="ECO:0000256" key="1">
    <source>
        <dbReference type="ARBA" id="ARBA00022490"/>
    </source>
</evidence>
<keyword evidence="4 6" id="KW-0808">Transferase</keyword>
<name>A0A1G7CMI4_9FLAO</name>
<dbReference type="Proteomes" id="UP000182114">
    <property type="component" value="Unassembled WGS sequence"/>
</dbReference>
<dbReference type="eggNOG" id="COG0357">
    <property type="taxonomic scope" value="Bacteria"/>
</dbReference>
<sequence>MDVNILVNHFPDLTEDQKRQFVLLADLYKDWNMKINVVSRKDIDELYLRHVLHSLGIAKVHQFLPGSSVIDVGTGGGFPGVPLAILFPETHFTLVDAIGKKIKVVDEVVAGLGIKNVITINDRVENVKGKFDFIVSRAVAAMPTFVHWTKGKIKKESLHERKNGILYLKGGDLSEELQGYKTVELFDLSDFYDYEFFETKKVVYLPLKYRG</sequence>
<feature type="binding site" evidence="6">
    <location>
        <position position="73"/>
    </location>
    <ligand>
        <name>S-adenosyl-L-methionine</name>
        <dbReference type="ChEBI" id="CHEBI:59789"/>
    </ligand>
</feature>
<organism evidence="7 8">
    <name type="scientific">Cellulophaga baltica</name>
    <dbReference type="NCBI Taxonomy" id="76594"/>
    <lineage>
        <taxon>Bacteria</taxon>
        <taxon>Pseudomonadati</taxon>
        <taxon>Bacteroidota</taxon>
        <taxon>Flavobacteriia</taxon>
        <taxon>Flavobacteriales</taxon>
        <taxon>Flavobacteriaceae</taxon>
        <taxon>Cellulophaga</taxon>
    </lineage>
</organism>
<dbReference type="NCBIfam" id="TIGR00138">
    <property type="entry name" value="rsmG_gidB"/>
    <property type="match status" value="1"/>
</dbReference>
<dbReference type="GO" id="GO:0070043">
    <property type="term" value="F:rRNA (guanine-N7-)-methyltransferase activity"/>
    <property type="evidence" value="ECO:0007669"/>
    <property type="project" value="UniProtKB-UniRule"/>
</dbReference>
<keyword evidence="5 6" id="KW-0949">S-adenosyl-L-methionine</keyword>
<evidence type="ECO:0000256" key="4">
    <source>
        <dbReference type="ARBA" id="ARBA00022679"/>
    </source>
</evidence>
<feature type="binding site" evidence="6">
    <location>
        <begin position="124"/>
        <end position="125"/>
    </location>
    <ligand>
        <name>S-adenosyl-L-methionine</name>
        <dbReference type="ChEBI" id="CHEBI:59789"/>
    </ligand>
</feature>
<comment type="similarity">
    <text evidence="6">Belongs to the methyltransferase superfamily. RNA methyltransferase RsmG family.</text>
</comment>
<dbReference type="AlphaFoldDB" id="A0A1G7CMI4"/>
<evidence type="ECO:0000256" key="3">
    <source>
        <dbReference type="ARBA" id="ARBA00022603"/>
    </source>
</evidence>
<dbReference type="Pfam" id="PF02527">
    <property type="entry name" value="GidB"/>
    <property type="match status" value="1"/>
</dbReference>
<feature type="binding site" evidence="6">
    <location>
        <position position="78"/>
    </location>
    <ligand>
        <name>S-adenosyl-L-methionine</name>
        <dbReference type="ChEBI" id="CHEBI:59789"/>
    </ligand>
</feature>